<dbReference type="OrthoDB" id="5918880at2"/>
<reference evidence="1 2" key="1">
    <citation type="submission" date="2019-12" db="EMBL/GenBank/DDBJ databases">
        <title>Shinella granuli gen. nov., sp. nov., and proposal of the reclassification of Zoogloea ramigera ATCC 19623 as Shinella zoogloeoides sp. nov.</title>
        <authorList>
            <person name="Gao J."/>
        </authorList>
    </citation>
    <scope>NUCLEOTIDE SEQUENCE [LARGE SCALE GENOMIC DNA]</scope>
    <source>
        <strain evidence="1 2">DSM 287</strain>
    </source>
</reference>
<dbReference type="Proteomes" id="UP000440304">
    <property type="component" value="Unassembled WGS sequence"/>
</dbReference>
<dbReference type="AlphaFoldDB" id="A0A6N8TD38"/>
<gene>
    <name evidence="1" type="ORF">GR156_02315</name>
</gene>
<protein>
    <submittedName>
        <fullName evidence="1">DUF2478 domain-containing protein</fullName>
    </submittedName>
</protein>
<evidence type="ECO:0000313" key="2">
    <source>
        <dbReference type="Proteomes" id="UP000440304"/>
    </source>
</evidence>
<accession>A0A6N8TD38</accession>
<dbReference type="EMBL" id="WUML01000001">
    <property type="protein sequence ID" value="MXN99127.1"/>
    <property type="molecule type" value="Genomic_DNA"/>
</dbReference>
<dbReference type="InterPro" id="IPR018912">
    <property type="entry name" value="DUF2478"/>
</dbReference>
<proteinExistence type="predicted"/>
<sequence>MNIGYVCSSEERKTDAVLGVVAEEAKRDGILLAGTIQPVDPDAPHEKCNIVLGLLPDGARWNISLDLGPGATGCRLDAAALEEAVMIVHDRLPGADGLIVNKFGKQEAIGRGLVAAIIEACDRGIPVLVGVSPQWREAFLAFADGRAEELPASSTQVLGWLRQARHREDARQ</sequence>
<name>A0A6N8TD38_SHIZO</name>
<organism evidence="1 2">
    <name type="scientific">Shinella zoogloeoides</name>
    <name type="common">Crabtreella saccharophila</name>
    <dbReference type="NCBI Taxonomy" id="352475"/>
    <lineage>
        <taxon>Bacteria</taxon>
        <taxon>Pseudomonadati</taxon>
        <taxon>Pseudomonadota</taxon>
        <taxon>Alphaproteobacteria</taxon>
        <taxon>Hyphomicrobiales</taxon>
        <taxon>Rhizobiaceae</taxon>
        <taxon>Shinella</taxon>
    </lineage>
</organism>
<evidence type="ECO:0000313" key="1">
    <source>
        <dbReference type="EMBL" id="MXN99127.1"/>
    </source>
</evidence>
<dbReference type="Pfam" id="PF10649">
    <property type="entry name" value="DUF2478"/>
    <property type="match status" value="1"/>
</dbReference>
<comment type="caution">
    <text evidence="1">The sequence shown here is derived from an EMBL/GenBank/DDBJ whole genome shotgun (WGS) entry which is preliminary data.</text>
</comment>
<dbReference type="RefSeq" id="WP_160784571.1">
    <property type="nucleotide sequence ID" value="NZ_CP086610.1"/>
</dbReference>